<dbReference type="RefSeq" id="YP_010077817.1">
    <property type="nucleotide sequence ID" value="NC_054952.1"/>
</dbReference>
<accession>A0A0H4ITJ5</accession>
<evidence type="ECO:0000313" key="2">
    <source>
        <dbReference type="Proteomes" id="UP000224291"/>
    </source>
</evidence>
<dbReference type="KEGG" id="vg:65066733"/>
<reference evidence="1 2" key="1">
    <citation type="submission" date="2015-05" db="EMBL/GenBank/DDBJ databases">
        <authorList>
            <person name="Liu X."/>
            <person name="Tong Y."/>
            <person name="Huang Y."/>
            <person name="Fan H."/>
            <person name="An X."/>
            <person name="Mi Z."/>
            <person name="Zhang Z."/>
        </authorList>
    </citation>
    <scope>NUCLEOTIDE SEQUENCE [LARGE SCALE GENOMIC DNA]</scope>
</reference>
<keyword evidence="2" id="KW-1185">Reference proteome</keyword>
<dbReference type="Proteomes" id="UP000224291">
    <property type="component" value="Segment"/>
</dbReference>
<dbReference type="EMBL" id="KR560069">
    <property type="protein sequence ID" value="AKO61624.1"/>
    <property type="molecule type" value="Genomic_DNA"/>
</dbReference>
<proteinExistence type="predicted"/>
<evidence type="ECO:0000313" key="1">
    <source>
        <dbReference type="EMBL" id="AKO61624.1"/>
    </source>
</evidence>
<sequence length="50" mass="6230">MRMCNSERARQRVREEDVRHYHGFKRYKRVGICIRRADRQEARKVIAREL</sequence>
<name>A0A0H4ITJ5_9CAUD</name>
<organism evidence="1 2">
    <name type="scientific">Stenotrophomonas phage IME-SM1</name>
    <dbReference type="NCBI Taxonomy" id="1654717"/>
    <lineage>
        <taxon>Viruses</taxon>
        <taxon>Duplodnaviria</taxon>
        <taxon>Heunggongvirae</taxon>
        <taxon>Uroviricota</taxon>
        <taxon>Caudoviricetes</taxon>
        <taxon>Menderavirus</taxon>
        <taxon>Menderavirus IMESM1</taxon>
    </lineage>
</organism>
<dbReference type="GeneID" id="65066733"/>
<protein>
    <submittedName>
        <fullName evidence="1">Uncharacterized protein</fullName>
    </submittedName>
</protein>